<keyword evidence="2" id="KW-1185">Reference proteome</keyword>
<dbReference type="PROSITE" id="PS51257">
    <property type="entry name" value="PROKAR_LIPOPROTEIN"/>
    <property type="match status" value="1"/>
</dbReference>
<sequence length="214" mass="21879">MNTGICKGLVLAGAVALSGCSDGAALGFLQDGLAPQSETPAKPFTQVEMVQGDVTLVPPAGFCVDPASLTQTFAILARCDVLGGRDGALDAPLSVVTISFAKATTPDTISASVFGDNIEGGKVTATETLGGLSYLRVRAQAPSDGLSDVHWHAVDQLNGYDVAVALYAPDGSPALGTRGPRILQQLLDGSEGASVANDVATRTLRPKAKPKKLF</sequence>
<accession>A0A2R8BIY8</accession>
<protein>
    <recommendedName>
        <fullName evidence="3">Lipoprotein</fullName>
    </recommendedName>
</protein>
<dbReference type="RefSeq" id="WP_108829921.1">
    <property type="nucleotide sequence ID" value="NZ_OMOR01000001.1"/>
</dbReference>
<proteinExistence type="predicted"/>
<gene>
    <name evidence="1" type="ORF">ASD8599_03784</name>
</gene>
<dbReference type="Proteomes" id="UP000244880">
    <property type="component" value="Unassembled WGS sequence"/>
</dbReference>
<evidence type="ECO:0000313" key="2">
    <source>
        <dbReference type="Proteomes" id="UP000244880"/>
    </source>
</evidence>
<evidence type="ECO:0008006" key="3">
    <source>
        <dbReference type="Google" id="ProtNLM"/>
    </source>
</evidence>
<dbReference type="EMBL" id="OMOR01000001">
    <property type="protein sequence ID" value="SPH23037.1"/>
    <property type="molecule type" value="Genomic_DNA"/>
</dbReference>
<organism evidence="1 2">
    <name type="scientific">Ascidiaceihabitans donghaensis</name>
    <dbReference type="NCBI Taxonomy" id="1510460"/>
    <lineage>
        <taxon>Bacteria</taxon>
        <taxon>Pseudomonadati</taxon>
        <taxon>Pseudomonadota</taxon>
        <taxon>Alphaproteobacteria</taxon>
        <taxon>Rhodobacterales</taxon>
        <taxon>Paracoccaceae</taxon>
        <taxon>Ascidiaceihabitans</taxon>
    </lineage>
</organism>
<dbReference type="OrthoDB" id="7829925at2"/>
<dbReference type="AlphaFoldDB" id="A0A2R8BIY8"/>
<reference evidence="1 2" key="1">
    <citation type="submission" date="2018-03" db="EMBL/GenBank/DDBJ databases">
        <authorList>
            <person name="Keele B.F."/>
        </authorList>
    </citation>
    <scope>NUCLEOTIDE SEQUENCE [LARGE SCALE GENOMIC DNA]</scope>
    <source>
        <strain evidence="1 2">CECT 8599</strain>
    </source>
</reference>
<name>A0A2R8BIY8_9RHOB</name>
<evidence type="ECO:0000313" key="1">
    <source>
        <dbReference type="EMBL" id="SPH23037.1"/>
    </source>
</evidence>